<feature type="region of interest" description="Disordered" evidence="1">
    <location>
        <begin position="146"/>
        <end position="170"/>
    </location>
</feature>
<accession>A0A7D5E727</accession>
<evidence type="ECO:0000313" key="4">
    <source>
        <dbReference type="EMBL" id="QLC49459.1"/>
    </source>
</evidence>
<evidence type="ECO:0000256" key="1">
    <source>
        <dbReference type="SAM" id="MobiDB-lite"/>
    </source>
</evidence>
<organism evidence="4 5">
    <name type="scientific">Methanolobus zinderi</name>
    <dbReference type="NCBI Taxonomy" id="536044"/>
    <lineage>
        <taxon>Archaea</taxon>
        <taxon>Methanobacteriati</taxon>
        <taxon>Methanobacteriota</taxon>
        <taxon>Stenosarchaea group</taxon>
        <taxon>Methanomicrobia</taxon>
        <taxon>Methanosarcinales</taxon>
        <taxon>Methanosarcinaceae</taxon>
        <taxon>Methanolobus</taxon>
    </lineage>
</organism>
<dbReference type="KEGG" id="mzi:HWN40_03895"/>
<keyword evidence="2" id="KW-0812">Transmembrane</keyword>
<dbReference type="Pfam" id="PF07752">
    <property type="entry name" value="S-layer"/>
    <property type="match status" value="1"/>
</dbReference>
<proteinExistence type="predicted"/>
<keyword evidence="2" id="KW-1133">Transmembrane helix</keyword>
<dbReference type="GeneID" id="55820788"/>
<keyword evidence="5" id="KW-1185">Reference proteome</keyword>
<dbReference type="AlphaFoldDB" id="A0A7D5E727"/>
<keyword evidence="2" id="KW-0472">Membrane</keyword>
<gene>
    <name evidence="4" type="ORF">HWN40_03895</name>
</gene>
<dbReference type="Proteomes" id="UP000509594">
    <property type="component" value="Chromosome"/>
</dbReference>
<feature type="domain" description="S-layer family duplication" evidence="3">
    <location>
        <begin position="56"/>
        <end position="140"/>
    </location>
</feature>
<feature type="transmembrane region" description="Helical" evidence="2">
    <location>
        <begin position="21"/>
        <end position="41"/>
    </location>
</feature>
<feature type="transmembrane region" description="Helical" evidence="2">
    <location>
        <begin position="173"/>
        <end position="193"/>
    </location>
</feature>
<sequence length="200" mass="22272">MQDAAGIANNGPIRKKNPKDLRNIIITLVLVLFLLSSIPAVTCAEDELLLNGTGIFLTTGESWSFDQGYQLRVKSVNPANDRVWVELSLNGEILHEGILGEGESLVYSHNREILNITMDTIYTSPSGELVTFKPVYQYLDPALPEPEVHEDTEDNQSQDDIADDQSEDNSRSIPGFGILIASIVLTTVTYYFARKERDQK</sequence>
<protein>
    <recommendedName>
        <fullName evidence="3">S-layer family duplication domain-containing protein</fullName>
    </recommendedName>
</protein>
<dbReference type="EMBL" id="CP058215">
    <property type="protein sequence ID" value="QLC49459.1"/>
    <property type="molecule type" value="Genomic_DNA"/>
</dbReference>
<dbReference type="RefSeq" id="WP_176964522.1">
    <property type="nucleotide sequence ID" value="NZ_CP058215.1"/>
</dbReference>
<dbReference type="Gene3D" id="2.60.98.40">
    <property type="match status" value="1"/>
</dbReference>
<name>A0A7D5E727_9EURY</name>
<dbReference type="OrthoDB" id="142916at2157"/>
<dbReference type="InterPro" id="IPR006457">
    <property type="entry name" value="S_layer-rel_Mac"/>
</dbReference>
<evidence type="ECO:0000259" key="3">
    <source>
        <dbReference type="Pfam" id="PF07752"/>
    </source>
</evidence>
<reference evidence="4 5" key="1">
    <citation type="submission" date="2020-06" db="EMBL/GenBank/DDBJ databases">
        <title>Methanolobus halotolerans sp. nov., isolated from a saline lake Tus in Siberia.</title>
        <authorList>
            <person name="Shen Y."/>
            <person name="Chen S.-C."/>
            <person name="Lai M.-C."/>
            <person name="Huang H.-H."/>
            <person name="Chiu H.-H."/>
            <person name="Tang S.-L."/>
            <person name="Rogozin D.Y."/>
            <person name="Degermendzhy A.G."/>
        </authorList>
    </citation>
    <scope>NUCLEOTIDE SEQUENCE [LARGE SCALE GENOMIC DNA]</scope>
    <source>
        <strain evidence="4 5">DSM 21339</strain>
    </source>
</reference>
<feature type="compositionally biased region" description="Acidic residues" evidence="1">
    <location>
        <begin position="148"/>
        <end position="167"/>
    </location>
</feature>
<evidence type="ECO:0000313" key="5">
    <source>
        <dbReference type="Proteomes" id="UP000509594"/>
    </source>
</evidence>
<evidence type="ECO:0000256" key="2">
    <source>
        <dbReference type="SAM" id="Phobius"/>
    </source>
</evidence>